<evidence type="ECO:0000256" key="1">
    <source>
        <dbReference type="SAM" id="MobiDB-lite"/>
    </source>
</evidence>
<evidence type="ECO:0000259" key="2">
    <source>
        <dbReference type="Pfam" id="PF14349"/>
    </source>
</evidence>
<dbReference type="NCBIfam" id="TIGR04189">
    <property type="entry name" value="surface_SprA"/>
    <property type="match status" value="1"/>
</dbReference>
<dbReference type="EMBL" id="AAWS01000003">
    <property type="protein sequence ID" value="EAY31297.1"/>
    <property type="molecule type" value="Genomic_DNA"/>
</dbReference>
<dbReference type="eggNOG" id="COG4797">
    <property type="taxonomic scope" value="Bacteria"/>
</dbReference>
<feature type="domain" description="Gliding motility protein SprA N-terminal" evidence="2">
    <location>
        <begin position="1132"/>
        <end position="1644"/>
    </location>
</feature>
<feature type="region of interest" description="Disordered" evidence="1">
    <location>
        <begin position="56"/>
        <end position="75"/>
    </location>
</feature>
<dbReference type="Pfam" id="PF14349">
    <property type="entry name" value="SprA_N"/>
    <property type="match status" value="2"/>
</dbReference>
<gene>
    <name evidence="3" type="ORF">M23134_04130</name>
</gene>
<dbReference type="InterPro" id="IPR025684">
    <property type="entry name" value="SprA_N_dom"/>
</dbReference>
<feature type="domain" description="Gliding motility protein SprA N-terminal" evidence="2">
    <location>
        <begin position="199"/>
        <end position="478"/>
    </location>
</feature>
<proteinExistence type="predicted"/>
<keyword evidence="4" id="KW-1185">Reference proteome</keyword>
<protein>
    <submittedName>
        <fullName evidence="3">SprA</fullName>
    </submittedName>
</protein>
<reference evidence="3 4" key="1">
    <citation type="submission" date="2007-01" db="EMBL/GenBank/DDBJ databases">
        <authorList>
            <person name="Haygood M."/>
            <person name="Podell S."/>
            <person name="Anderson C."/>
            <person name="Hopkinson B."/>
            <person name="Roe K."/>
            <person name="Barbeau K."/>
            <person name="Gaasterland T."/>
            <person name="Ferriera S."/>
            <person name="Johnson J."/>
            <person name="Kravitz S."/>
            <person name="Beeson K."/>
            <person name="Sutton G."/>
            <person name="Rogers Y.-H."/>
            <person name="Friedman R."/>
            <person name="Frazier M."/>
            <person name="Venter J.C."/>
        </authorList>
    </citation>
    <scope>NUCLEOTIDE SEQUENCE [LARGE SCALE GENOMIC DNA]</scope>
    <source>
        <strain evidence="3 4">ATCC 23134</strain>
    </source>
</reference>
<dbReference type="Proteomes" id="UP000004095">
    <property type="component" value="Unassembled WGS sequence"/>
</dbReference>
<dbReference type="RefSeq" id="WP_002693872.1">
    <property type="nucleotide sequence ID" value="NZ_AAWS01000003.1"/>
</dbReference>
<organism evidence="3 4">
    <name type="scientific">Microscilla marina ATCC 23134</name>
    <dbReference type="NCBI Taxonomy" id="313606"/>
    <lineage>
        <taxon>Bacteria</taxon>
        <taxon>Pseudomonadati</taxon>
        <taxon>Bacteroidota</taxon>
        <taxon>Cytophagia</taxon>
        <taxon>Cytophagales</taxon>
        <taxon>Microscillaceae</taxon>
        <taxon>Microscilla</taxon>
    </lineage>
</organism>
<dbReference type="InterPro" id="IPR026377">
    <property type="entry name" value="Cell_surface_SprA"/>
</dbReference>
<feature type="compositionally biased region" description="Basic and acidic residues" evidence="1">
    <location>
        <begin position="58"/>
        <end position="74"/>
    </location>
</feature>
<sequence length="2420" mass="273878">MLSLKYIIPVGLSAWFITWWGQGLQHTSHQYKVKHPAGKYASIPDSVWQQMKVAYQRSRSDTDSTKTKKPEPYNRFKPPVFVPKDRYGDPIISNGHKSRLIYGAPSNLKTTIKLLPDSAGNRFVVDENLGKTSYRPPTVLTTDEISRIQEDRERQKYWKDVAFGEKNSSTLGSKKNQVLIPPIKTPLGLIKFTTTGFLNLDFGVRSQRVRNPTLPIRQQRNTNFNFDPHLNISLTGQVGDRLKISLTQDTKSSFQFQNNFKVEYTPQEEDIIQKLDFGNVSFPLKSTLIPGAQNLFGLTTTLRFGKLFVRGVYSNQRAQADQIVLQGGAQRRNFEIRADKYEENRHFFLSHFFRNQYETWLSGLPVITSGLNITRVEVYVTNRTNNTQTLRNIVGLIDLGENSRIKNTSVVNPVGTNLAANNGANDLFGKVSAITNADAATQQLETTLGFKSNEDFVLLRGSRKLSDNEYTIHPQLGYVSLNAPLKNDEILAVSFEYTYNGQSYKVGELSEDYQDRGDDEVIYLKMLRPSSIQVDLPTWDLMMKNIYSLDATQIAQENFQLRIIYKDDLTGIDNPSLQEGIRTKDIPLLQVMNLDNLNQQNDPQKDGNFDYVSGITIDPEKGKIIFPVLEPFGSSNLVRGPRANGFNPNGWFDPVTEIGLVNKYVFDELYRTTQADALQAANKNKFFLTGGFEASSSSDVTLPGINIAEGSVRVTAGNTPLAEGTDYTVDYASGRVTIINEAILNSGKEIKIDYEKADLFNFQTRRLFGTRLDYHINKDFIIGATVLNLRERPVITRTNIGEEPINNTIWGFDINYKSDSRFLTRLVDKIPLIQTKEKSTIDFNAEFAQLRPGASPISGQKSYIDDFEGTRTAFNLVRSAHTSWSLGSTPQLIPQGTAANRLEYTYRRAKMAWYNIDGSVFYNSVGSGNKPDNISEEDMDNHFVRAITPQEIFRGQDNLVVNTNEVIFDVAYFPSERGPYNYNPDLDANGLLKNPANSFGAITHAIRTDIDFDNANVEYLEFWMMSPYIDGAKGVVRDGKVNQNFTGSGELYINLGSVSEDVMKDGRHAFENGLAVEGTSSANSDETAWGFVTKQQYLTNAFDNAARGQQDIGLDGLKSVGGNQEQEFFQSYINTMRGIVTNPDAFQVLDNDPSADDFRHYLSPDYDGVDAKVLERYKNFNGLENNSSTATIAGNISTSSTNDPDNEDLNEDNTISDLEAYYQYKISIRKEDMVVGKNYIVDKVEGNGDKSTGSSWYLFRIPIREFDSKVGNIQGFKSIRFLRMFMTKFQNPVVLRFARYQLVANQWRRYLEDLSDKTLGQPIEPYDANFTVATINIEENSQASANVTPYVLPPGVIRDQDRTTQNNRLFNEQSLLMSVEGLKNKDARAVFKNVNMDFINYKRVRMFIHAEAPEGTTTRSGQVTAFIRLGTDFTENYYEIEVPLKLTPLGTDASLIDTIWPALNNIDVPFEELYRTKLERNQNLSNVTIPYPRQYDKYTISVVGNPDMSAIQTVMMGVRNPDQGVTDDKQAKSVTVWMNELRVAEFDQTAGWAALARLQMKLADFAQITASGKYSTFGFGNINQKISERARERTFEYDISANVALDKFIPEKVGLKIPMFVSYERSNISPQFNPLDPDVPLSAYLQSLPSDDARKDYRKLVEDNTERKSINFTNVRKIKTNPKAKNNFWDIENLSATWAVSEETRSNINIQSYLIQNQKWSLAYNFQNKAKPWEPFKKARAFKSPWLALIRDFNLNFLPTSITVRGDLDRSFRRTQLRNSDLTIQGIDPTFEKLFTFNRLYNVSWNLSRNLLLNYNATANALIDEPFGDLNTDEKRDSVLNNIQRLGRMKNFTQTISANYKLPLDKIPLTAWITATANYSAGYNWTAGSLRVVDSLGNTIRNTRQRGLNTNFNFRNLYRKVKLLKRVDGPARRTKKPKNYASLPPAQKKRVDSIARAESRLNVLRAFMRPLLSLRTVSVKYTLQEETQVAGFMPSPSFFGLDSSFAAPGWDFILGGQSSEIKATSVENNWLATGNSLNTPFSQRLQENLSIRALIEPFNGLKIQLEARKTRSAGYQELFRNVGDPDNPVFESQTPVLQGSYRISYLSFHTAFSADKGDNESAIFQSFTNHRTIIQNRLRRLNSSGGGEYTPNSQDVLIPAFLSAYSGTSPDNINLSAFPAIPLPNWQVTYSGLSKIEPFKSLLSSFTLRHSYSSSYNVNSYTSSLNYGSQFLDIRNSVSDYIAPTEVNENGEYVPVFVIQSVTLQEKFAPVIGVNVRTNGNLSVRIDYNRNRSLTLNMNNRQVTEINNKDFVVGIGYNKKGLRLPFKSGGEFIVLKNDLNLRLDFTIRDTKTVQRKLDDVPTITGGNINFQLKPVISYMVNSKLNFQFYFERNINTPRISSSFPRSTTNVGFQLRYNLAQ</sequence>
<evidence type="ECO:0000313" key="4">
    <source>
        <dbReference type="Proteomes" id="UP000004095"/>
    </source>
</evidence>
<accession>A1ZDY9</accession>
<comment type="caution">
    <text evidence="3">The sequence shown here is derived from an EMBL/GenBank/DDBJ whole genome shotgun (WGS) entry which is preliminary data.</text>
</comment>
<evidence type="ECO:0000313" key="3">
    <source>
        <dbReference type="EMBL" id="EAY31297.1"/>
    </source>
</evidence>
<name>A1ZDY9_MICM2</name>